<dbReference type="PROSITE" id="PS00530">
    <property type="entry name" value="RNASE_T2_1"/>
    <property type="match status" value="1"/>
</dbReference>
<comment type="caution">
    <text evidence="7">The sequence shown here is derived from an EMBL/GenBank/DDBJ whole genome shotgun (WGS) entry which is preliminary data.</text>
</comment>
<sequence length="286" mass="33033">MAPTLVLNPAGRKMESLKVLNQPILICFLTISLMFSVCGSEPYDYMQYVVQWQPAVCSTPNYHRQKCRKLAKPEFTIHGLWPSKFSGAHVIYCRQQDAFHINKVHSIRAELNKCWPDLLPDVPHRYSAVCSRHRGNAGFWCREWQKHGICSLFNQREYFNRAVELCTTYNKKIEYILQRNQILASNTRLVKSINISDTIYEEFGRLPALRCSLRNDYLEGPRQLLEVILCFTVDGKYMIDCPQSIIDRPQSIRYCPSDIFFLSSATDTLQSALSWALAALLLRVAI</sequence>
<reference evidence="7 8" key="1">
    <citation type="journal article" date="2021" name="Commun. Biol.">
        <title>The genome of Shorea leprosula (Dipterocarpaceae) highlights the ecological relevance of drought in aseasonal tropical rainforests.</title>
        <authorList>
            <person name="Ng K.K.S."/>
            <person name="Kobayashi M.J."/>
            <person name="Fawcett J.A."/>
            <person name="Hatakeyama M."/>
            <person name="Paape T."/>
            <person name="Ng C.H."/>
            <person name="Ang C.C."/>
            <person name="Tnah L.H."/>
            <person name="Lee C.T."/>
            <person name="Nishiyama T."/>
            <person name="Sese J."/>
            <person name="O'Brien M.J."/>
            <person name="Copetti D."/>
            <person name="Mohd Noor M.I."/>
            <person name="Ong R.C."/>
            <person name="Putra M."/>
            <person name="Sireger I.Z."/>
            <person name="Indrioko S."/>
            <person name="Kosugi Y."/>
            <person name="Izuno A."/>
            <person name="Isagi Y."/>
            <person name="Lee S.L."/>
            <person name="Shimizu K.K."/>
        </authorList>
    </citation>
    <scope>NUCLEOTIDE SEQUENCE [LARGE SCALE GENOMIC DNA]</scope>
    <source>
        <strain evidence="7">214</strain>
    </source>
</reference>
<evidence type="ECO:0000256" key="5">
    <source>
        <dbReference type="ARBA" id="ARBA00023239"/>
    </source>
</evidence>
<protein>
    <submittedName>
        <fullName evidence="7">Uncharacterized protein</fullName>
    </submittedName>
</protein>
<keyword evidence="2" id="KW-0540">Nuclease</keyword>
<dbReference type="Pfam" id="PF00445">
    <property type="entry name" value="Ribonuclease_T2"/>
    <property type="match status" value="1"/>
</dbReference>
<dbReference type="InterPro" id="IPR036430">
    <property type="entry name" value="RNase_T2-like_sf"/>
</dbReference>
<dbReference type="GO" id="GO:0003723">
    <property type="term" value="F:RNA binding"/>
    <property type="evidence" value="ECO:0007669"/>
    <property type="project" value="InterPro"/>
</dbReference>
<keyword evidence="4" id="KW-0378">Hydrolase</keyword>
<dbReference type="SUPFAM" id="SSF55895">
    <property type="entry name" value="Ribonuclease Rh-like"/>
    <property type="match status" value="1"/>
</dbReference>
<evidence type="ECO:0000256" key="6">
    <source>
        <dbReference type="RuleBase" id="RU004328"/>
    </source>
</evidence>
<organism evidence="7 8">
    <name type="scientific">Rubroshorea leprosula</name>
    <dbReference type="NCBI Taxonomy" id="152421"/>
    <lineage>
        <taxon>Eukaryota</taxon>
        <taxon>Viridiplantae</taxon>
        <taxon>Streptophyta</taxon>
        <taxon>Embryophyta</taxon>
        <taxon>Tracheophyta</taxon>
        <taxon>Spermatophyta</taxon>
        <taxon>Magnoliopsida</taxon>
        <taxon>eudicotyledons</taxon>
        <taxon>Gunneridae</taxon>
        <taxon>Pentapetalae</taxon>
        <taxon>rosids</taxon>
        <taxon>malvids</taxon>
        <taxon>Malvales</taxon>
        <taxon>Dipterocarpaceae</taxon>
        <taxon>Rubroshorea</taxon>
    </lineage>
</organism>
<dbReference type="GO" id="GO:0016787">
    <property type="term" value="F:hydrolase activity"/>
    <property type="evidence" value="ECO:0007669"/>
    <property type="project" value="UniProtKB-KW"/>
</dbReference>
<evidence type="ECO:0000256" key="2">
    <source>
        <dbReference type="ARBA" id="ARBA00022722"/>
    </source>
</evidence>
<evidence type="ECO:0000313" key="7">
    <source>
        <dbReference type="EMBL" id="GKU87047.1"/>
    </source>
</evidence>
<dbReference type="InterPro" id="IPR001568">
    <property type="entry name" value="RNase_T2-like"/>
</dbReference>
<proteinExistence type="inferred from homology"/>
<evidence type="ECO:0000256" key="4">
    <source>
        <dbReference type="ARBA" id="ARBA00022801"/>
    </source>
</evidence>
<dbReference type="Gene3D" id="3.90.730.10">
    <property type="entry name" value="Ribonuclease T2-like"/>
    <property type="match status" value="1"/>
</dbReference>
<dbReference type="GO" id="GO:0033897">
    <property type="term" value="F:ribonuclease T2 activity"/>
    <property type="evidence" value="ECO:0007669"/>
    <property type="project" value="InterPro"/>
</dbReference>
<dbReference type="GO" id="GO:0005576">
    <property type="term" value="C:extracellular region"/>
    <property type="evidence" value="ECO:0007669"/>
    <property type="project" value="TreeGrafter"/>
</dbReference>
<comment type="similarity">
    <text evidence="1 6">Belongs to the RNase T2 family.</text>
</comment>
<accession>A0AAV5HMR6</accession>
<evidence type="ECO:0000256" key="3">
    <source>
        <dbReference type="ARBA" id="ARBA00022759"/>
    </source>
</evidence>
<keyword evidence="3" id="KW-0255">Endonuclease</keyword>
<dbReference type="PANTHER" id="PTHR11240">
    <property type="entry name" value="RIBONUCLEASE T2"/>
    <property type="match status" value="1"/>
</dbReference>
<dbReference type="AlphaFoldDB" id="A0AAV5HMR6"/>
<dbReference type="Proteomes" id="UP001054252">
    <property type="component" value="Unassembled WGS sequence"/>
</dbReference>
<dbReference type="GO" id="GO:0006401">
    <property type="term" value="P:RNA catabolic process"/>
    <property type="evidence" value="ECO:0007669"/>
    <property type="project" value="TreeGrafter"/>
</dbReference>
<gene>
    <name evidence="7" type="ORF">SLEP1_g1502</name>
</gene>
<dbReference type="EMBL" id="BPVZ01000001">
    <property type="protein sequence ID" value="GKU87047.1"/>
    <property type="molecule type" value="Genomic_DNA"/>
</dbReference>
<name>A0AAV5HMR6_9ROSI</name>
<evidence type="ECO:0000256" key="1">
    <source>
        <dbReference type="ARBA" id="ARBA00007469"/>
    </source>
</evidence>
<dbReference type="InterPro" id="IPR018188">
    <property type="entry name" value="RNase_T2_His_AS_1"/>
</dbReference>
<dbReference type="PANTHER" id="PTHR11240:SF75">
    <property type="entry name" value="RIBONUCLEASE 3"/>
    <property type="match status" value="1"/>
</dbReference>
<keyword evidence="8" id="KW-1185">Reference proteome</keyword>
<keyword evidence="5" id="KW-0456">Lyase</keyword>
<evidence type="ECO:0000313" key="8">
    <source>
        <dbReference type="Proteomes" id="UP001054252"/>
    </source>
</evidence>